<evidence type="ECO:0000313" key="5">
    <source>
        <dbReference type="Proteomes" id="UP000248783"/>
    </source>
</evidence>
<comment type="caution">
    <text evidence="4">The sequence shown here is derived from an EMBL/GenBank/DDBJ whole genome shotgun (WGS) entry which is preliminary data.</text>
</comment>
<dbReference type="CDD" id="cd01949">
    <property type="entry name" value="GGDEF"/>
    <property type="match status" value="1"/>
</dbReference>
<evidence type="ECO:0008006" key="6">
    <source>
        <dbReference type="Google" id="ProtNLM"/>
    </source>
</evidence>
<dbReference type="InterPro" id="IPR013767">
    <property type="entry name" value="PAS_fold"/>
</dbReference>
<dbReference type="GO" id="GO:0006355">
    <property type="term" value="P:regulation of DNA-templated transcription"/>
    <property type="evidence" value="ECO:0007669"/>
    <property type="project" value="InterPro"/>
</dbReference>
<dbReference type="InterPro" id="IPR029787">
    <property type="entry name" value="Nucleotide_cyclase"/>
</dbReference>
<dbReference type="InterPro" id="IPR035965">
    <property type="entry name" value="PAS-like_dom_sf"/>
</dbReference>
<dbReference type="InterPro" id="IPR000014">
    <property type="entry name" value="PAS"/>
</dbReference>
<dbReference type="Gene3D" id="3.30.70.270">
    <property type="match status" value="1"/>
</dbReference>
<feature type="domain" description="GGDEF" evidence="3">
    <location>
        <begin position="225"/>
        <end position="351"/>
    </location>
</feature>
<dbReference type="FunFam" id="3.30.70.270:FF:000001">
    <property type="entry name" value="Diguanylate cyclase domain protein"/>
    <property type="match status" value="1"/>
</dbReference>
<gene>
    <name evidence="4" type="ORF">DNL40_09770</name>
</gene>
<dbReference type="InterPro" id="IPR000160">
    <property type="entry name" value="GGDEF_dom"/>
</dbReference>
<evidence type="ECO:0000259" key="3">
    <source>
        <dbReference type="PROSITE" id="PS50887"/>
    </source>
</evidence>
<dbReference type="InterPro" id="IPR043128">
    <property type="entry name" value="Rev_trsase/Diguanyl_cyclase"/>
</dbReference>
<dbReference type="Pfam" id="PF00989">
    <property type="entry name" value="PAS"/>
    <property type="match status" value="1"/>
</dbReference>
<dbReference type="PANTHER" id="PTHR44757:SF2">
    <property type="entry name" value="BIOFILM ARCHITECTURE MAINTENANCE PROTEIN MBAA"/>
    <property type="match status" value="1"/>
</dbReference>
<organism evidence="4 5">
    <name type="scientific">Xylanimonas oleitrophica</name>
    <dbReference type="NCBI Taxonomy" id="2607479"/>
    <lineage>
        <taxon>Bacteria</taxon>
        <taxon>Bacillati</taxon>
        <taxon>Actinomycetota</taxon>
        <taxon>Actinomycetes</taxon>
        <taxon>Micrococcales</taxon>
        <taxon>Promicromonosporaceae</taxon>
        <taxon>Xylanimonas</taxon>
    </lineage>
</organism>
<sequence>MASSVGRRAVLVVVSAPPWRARRRTIVSTLALRHRGADCPEDAPGNPAAARRPKSERCPRAAGARRRQAVADDALAALAAALEAAPVGVLVTDADGHVLHANGAAADVLALPLDDVIGADAALLLAGGEPAAGDEHDDGDGWGAPRWLVRHDGASVCVQTSVTDAPRGPSGARHLVWVQDVTRQRRREERWRREALSDPATGLANRRRLERRLARELQRARAGGRPLAVLLADLDHFKEVNDSLGHQAGDHVLAAVAARLEQAVRPGDLVARLGGDEFVLLCPGADVATAQGIADRVAALTATEIDVDGRRVRPEVSVGVAVTTGAETADAVLARADASMYGRKRARPARP</sequence>
<dbReference type="SMART" id="SM00091">
    <property type="entry name" value="PAS"/>
    <property type="match status" value="1"/>
</dbReference>
<dbReference type="EMBL" id="QKWH01000006">
    <property type="protein sequence ID" value="PZR52932.1"/>
    <property type="molecule type" value="Genomic_DNA"/>
</dbReference>
<dbReference type="SUPFAM" id="SSF55073">
    <property type="entry name" value="Nucleotide cyclase"/>
    <property type="match status" value="1"/>
</dbReference>
<accession>A0A2W5WPR8</accession>
<dbReference type="SMART" id="SM00267">
    <property type="entry name" value="GGDEF"/>
    <property type="match status" value="1"/>
</dbReference>
<keyword evidence="5" id="KW-1185">Reference proteome</keyword>
<dbReference type="SUPFAM" id="SSF55785">
    <property type="entry name" value="PYP-like sensor domain (PAS domain)"/>
    <property type="match status" value="1"/>
</dbReference>
<dbReference type="Proteomes" id="UP000248783">
    <property type="component" value="Unassembled WGS sequence"/>
</dbReference>
<dbReference type="AlphaFoldDB" id="A0A2W5WPR8"/>
<dbReference type="PROSITE" id="PS50112">
    <property type="entry name" value="PAS"/>
    <property type="match status" value="1"/>
</dbReference>
<protein>
    <recommendedName>
        <fullName evidence="6">Diguanylate cyclase</fullName>
    </recommendedName>
</protein>
<feature type="domain" description="PAS" evidence="2">
    <location>
        <begin position="74"/>
        <end position="118"/>
    </location>
</feature>
<evidence type="ECO:0000313" key="4">
    <source>
        <dbReference type="EMBL" id="PZR52932.1"/>
    </source>
</evidence>
<dbReference type="Gene3D" id="3.30.450.20">
    <property type="entry name" value="PAS domain"/>
    <property type="match status" value="1"/>
</dbReference>
<evidence type="ECO:0000256" key="1">
    <source>
        <dbReference type="SAM" id="MobiDB-lite"/>
    </source>
</evidence>
<dbReference type="Pfam" id="PF00990">
    <property type="entry name" value="GGDEF"/>
    <property type="match status" value="1"/>
</dbReference>
<dbReference type="PROSITE" id="PS50887">
    <property type="entry name" value="GGDEF"/>
    <property type="match status" value="1"/>
</dbReference>
<dbReference type="CDD" id="cd00130">
    <property type="entry name" value="PAS"/>
    <property type="match status" value="1"/>
</dbReference>
<name>A0A2W5WPR8_9MICO</name>
<dbReference type="PANTHER" id="PTHR44757">
    <property type="entry name" value="DIGUANYLATE CYCLASE DGCP"/>
    <property type="match status" value="1"/>
</dbReference>
<dbReference type="InterPro" id="IPR052155">
    <property type="entry name" value="Biofilm_reg_signaling"/>
</dbReference>
<reference evidence="4 5" key="1">
    <citation type="submission" date="2018-06" db="EMBL/GenBank/DDBJ databases">
        <title>Whole genome sequencing of a novel hydrocarbon degrading bacterial strain, PW21 isolated from oil contaminated produced water sample.</title>
        <authorList>
            <person name="Nagkirti P."/>
            <person name="Shaikh A."/>
            <person name="Gowdaman V."/>
            <person name="Engineer A.E."/>
            <person name="Dagar S."/>
            <person name="Dhakephalkar P.K."/>
        </authorList>
    </citation>
    <scope>NUCLEOTIDE SEQUENCE [LARGE SCALE GENOMIC DNA]</scope>
    <source>
        <strain evidence="4 5">PW21</strain>
    </source>
</reference>
<feature type="region of interest" description="Disordered" evidence="1">
    <location>
        <begin position="36"/>
        <end position="64"/>
    </location>
</feature>
<evidence type="ECO:0000259" key="2">
    <source>
        <dbReference type="PROSITE" id="PS50112"/>
    </source>
</evidence>
<proteinExistence type="predicted"/>
<dbReference type="NCBIfam" id="TIGR00254">
    <property type="entry name" value="GGDEF"/>
    <property type="match status" value="1"/>
</dbReference>